<evidence type="ECO:0000313" key="3">
    <source>
        <dbReference type="Proteomes" id="UP000681414"/>
    </source>
</evidence>
<dbReference type="Proteomes" id="UP000681414">
    <property type="component" value="Unassembled WGS sequence"/>
</dbReference>
<dbReference type="AlphaFoldDB" id="A0A942YIN1"/>
<proteinExistence type="predicted"/>
<gene>
    <name evidence="2" type="ORF">KHA97_10800</name>
</gene>
<feature type="transmembrane region" description="Helical" evidence="1">
    <location>
        <begin position="37"/>
        <end position="59"/>
    </location>
</feature>
<comment type="caution">
    <text evidence="2">The sequence shown here is derived from an EMBL/GenBank/DDBJ whole genome shotgun (WGS) entry which is preliminary data.</text>
</comment>
<evidence type="ECO:0000256" key="1">
    <source>
        <dbReference type="SAM" id="Phobius"/>
    </source>
</evidence>
<keyword evidence="1" id="KW-0812">Transmembrane</keyword>
<reference evidence="2 3" key="1">
    <citation type="submission" date="2021-05" db="EMBL/GenBank/DDBJ databases">
        <title>Novel Bacillus species.</title>
        <authorList>
            <person name="Liu G."/>
        </authorList>
    </citation>
    <scope>NUCLEOTIDE SEQUENCE [LARGE SCALE GENOMIC DNA]</scope>
    <source>
        <strain evidence="3">FJAT-49780</strain>
    </source>
</reference>
<dbReference type="NCBIfam" id="NF042414">
    <property type="entry name" value="CLC_0170_fam"/>
    <property type="match status" value="1"/>
</dbReference>
<keyword evidence="1" id="KW-0472">Membrane</keyword>
<name>A0A942YIN1_9BACI</name>
<evidence type="ECO:0000313" key="2">
    <source>
        <dbReference type="EMBL" id="MBS4195546.1"/>
    </source>
</evidence>
<accession>A0A942YIN1</accession>
<protein>
    <submittedName>
        <fullName evidence="2">Uncharacterized protein</fullName>
    </submittedName>
</protein>
<keyword evidence="1" id="KW-1133">Transmembrane helix</keyword>
<feature type="transmembrane region" description="Helical" evidence="1">
    <location>
        <begin position="6"/>
        <end position="25"/>
    </location>
</feature>
<dbReference type="InterPro" id="IPR049971">
    <property type="entry name" value="CLC_0170-like"/>
</dbReference>
<organism evidence="2 3">
    <name type="scientific">Lederbergia citri</name>
    <dbReference type="NCBI Taxonomy" id="2833580"/>
    <lineage>
        <taxon>Bacteria</taxon>
        <taxon>Bacillati</taxon>
        <taxon>Bacillota</taxon>
        <taxon>Bacilli</taxon>
        <taxon>Bacillales</taxon>
        <taxon>Bacillaceae</taxon>
        <taxon>Lederbergia</taxon>
    </lineage>
</organism>
<sequence>MPYFYYLVVLLIVTGFFILIIDVSAFKKNQMKKEKMFAIFLGWTNVLAGALLFIGYWAYQKWFW</sequence>
<dbReference type="RefSeq" id="WP_213124757.1">
    <property type="nucleotide sequence ID" value="NZ_JAGYPG010000002.1"/>
</dbReference>
<dbReference type="EMBL" id="JAGYPG010000002">
    <property type="protein sequence ID" value="MBS4195546.1"/>
    <property type="molecule type" value="Genomic_DNA"/>
</dbReference>
<keyword evidence="3" id="KW-1185">Reference proteome</keyword>